<accession>A0A7J7ILN9</accession>
<evidence type="ECO:0000256" key="10">
    <source>
        <dbReference type="SAM" id="MobiDB-lite"/>
    </source>
</evidence>
<keyword evidence="9 11" id="KW-0472">Membrane</keyword>
<keyword evidence="5 11" id="KW-0812">Transmembrane</keyword>
<evidence type="ECO:0000256" key="8">
    <source>
        <dbReference type="ARBA" id="ARBA00023065"/>
    </source>
</evidence>
<dbReference type="InterPro" id="IPR006153">
    <property type="entry name" value="Cation/H_exchanger_TM"/>
</dbReference>
<dbReference type="PANTHER" id="PTHR46157:SF4">
    <property type="entry name" value="K(+) EFFLUX ANTIPORTER 3, CHLOROPLASTIC"/>
    <property type="match status" value="1"/>
</dbReference>
<dbReference type="PROSITE" id="PS51201">
    <property type="entry name" value="RCK_N"/>
    <property type="match status" value="1"/>
</dbReference>
<keyword evidence="6" id="KW-0630">Potassium</keyword>
<dbReference type="Proteomes" id="UP000530660">
    <property type="component" value="Unassembled WGS sequence"/>
</dbReference>
<feature type="transmembrane region" description="Helical" evidence="11">
    <location>
        <begin position="527"/>
        <end position="545"/>
    </location>
</feature>
<evidence type="ECO:0000256" key="9">
    <source>
        <dbReference type="ARBA" id="ARBA00023136"/>
    </source>
</evidence>
<feature type="region of interest" description="Disordered" evidence="10">
    <location>
        <begin position="773"/>
        <end position="921"/>
    </location>
</feature>
<protein>
    <recommendedName>
        <fullName evidence="12">RCK N-terminal domain-containing protein</fullName>
    </recommendedName>
</protein>
<name>A0A7J7ILN9_9RHOD</name>
<comment type="caution">
    <text evidence="13">The sequence shown here is derived from an EMBL/GenBank/DDBJ whole genome shotgun (WGS) entry which is preliminary data.</text>
</comment>
<feature type="compositionally biased region" description="Low complexity" evidence="10">
    <location>
        <begin position="790"/>
        <end position="807"/>
    </location>
</feature>
<comment type="subcellular location">
    <subcellularLocation>
        <location evidence="1">Endomembrane system</location>
        <topology evidence="1">Multi-pass membrane protein</topology>
    </subcellularLocation>
</comment>
<dbReference type="PANTHER" id="PTHR46157">
    <property type="entry name" value="K(+) EFFLUX ANTIPORTER 3, CHLOROPLASTIC"/>
    <property type="match status" value="1"/>
</dbReference>
<feature type="transmembrane region" description="Helical" evidence="11">
    <location>
        <begin position="373"/>
        <end position="396"/>
    </location>
</feature>
<dbReference type="SUPFAM" id="SSF51735">
    <property type="entry name" value="NAD(P)-binding Rossmann-fold domains"/>
    <property type="match status" value="1"/>
</dbReference>
<evidence type="ECO:0000256" key="11">
    <source>
        <dbReference type="SAM" id="Phobius"/>
    </source>
</evidence>
<dbReference type="InterPro" id="IPR003148">
    <property type="entry name" value="RCK_N"/>
</dbReference>
<feature type="compositionally biased region" description="Acidic residues" evidence="10">
    <location>
        <begin position="856"/>
        <end position="868"/>
    </location>
</feature>
<keyword evidence="3" id="KW-0050">Antiport</keyword>
<gene>
    <name evidence="13" type="ORF">F1559_001156</name>
</gene>
<organism evidence="13 14">
    <name type="scientific">Cyanidiococcus yangmingshanensis</name>
    <dbReference type="NCBI Taxonomy" id="2690220"/>
    <lineage>
        <taxon>Eukaryota</taxon>
        <taxon>Rhodophyta</taxon>
        <taxon>Bangiophyceae</taxon>
        <taxon>Cyanidiales</taxon>
        <taxon>Cyanidiaceae</taxon>
        <taxon>Cyanidiococcus</taxon>
    </lineage>
</organism>
<sequence>MTACLSFAFAPQKNISGFQLKNFCSHGTSMHTTWFGDFVAPSIPGKRHRAVASKALGVRLTFARGDPESSRSDAPAAWRERNNERRGELCSRRIDLYRLPDFLLTITSALVVVLGLCAARLSFSWRNVRTNTDGSAQLASRCWNRRYAHSTKGVVWRVKAPCRVVASAAVAPTAAEPMTEKSLRGKLIKVGREAAHFEMHEPVADALAVLIATVIVVPIMKHMKTSPILGFLLAGVVMGPNGLKIVKEIGASKALAELGVVFFLFEMGLELSVARLKSLFKDVFGLGLAQFVVTGVALGFACASAGLDVRAAFVVGGALALSSSAFVLQLLNERGEIGTRFGRGAFGILLFQDLAVVPLLVVVPLLGVSGGGMSLAAALSVAAAKGLIALVSIYFAGHFLFDPVFSATASAKSPEAFVATILATVLGMSALTEGFGLSDTLGAFLAGTLLAETRYRHQIEADILPFRGLLLGLFFMTVGFGIDMRLLVGNLRVVVLLILGVLALKAGVITALARLSGFSFANSQRTGLILAQGGEFAFVVLGLAQRSGVLDPALTQLLNLVIALSMACTPLLFDLGLRIASAIEQRRGLIGTRSEDVSAASDFVLIAGFGRVGQAVCDMLSARFIPWVAFDTSPTRVIEARKKGLPVFFGDACRPDVLRTAGAGKARAIVVTVRDPNAAYRAVTAIRQEFPEKPVFARARDERHRKMLSLAGATAIVPEILESSLLLGGAVLHAFNVPPEEIARLIEDARKRAVSEFGLEMFGESTSTKMGMWRYPAGGAPRQKANGNVATAAATSAASSPEAQTSAKDGASVATETESEANGQEKMRLDEITPNIDESKGPVGSDHRDLTSTTDANDEELEIDEGDFIPESVIRMPGPIASSSSAPIRHEDEYPEYPPYRLDGDAAADSDAAETRRDGSC</sequence>
<reference evidence="13 14" key="1">
    <citation type="journal article" date="2020" name="J. Phycol.">
        <title>Comparative genome analysis reveals Cyanidiococcus gen. nov., a new extremophilic red algal genus sister to Cyanidioschyzon (Cyanidioschyzonaceae, Rhodophyta).</title>
        <authorList>
            <person name="Liu S.-L."/>
            <person name="Chiang Y.-R."/>
            <person name="Yoon H.S."/>
            <person name="Fu H.-Y."/>
        </authorList>
    </citation>
    <scope>NUCLEOTIDE SEQUENCE [LARGE SCALE GENOMIC DNA]</scope>
    <source>
        <strain evidence="13 14">THAL066</strain>
    </source>
</reference>
<evidence type="ECO:0000256" key="7">
    <source>
        <dbReference type="ARBA" id="ARBA00022989"/>
    </source>
</evidence>
<feature type="transmembrane region" description="Helical" evidence="11">
    <location>
        <begin position="312"/>
        <end position="332"/>
    </location>
</feature>
<feature type="compositionally biased region" description="Basic and acidic residues" evidence="10">
    <location>
        <begin position="823"/>
        <end position="850"/>
    </location>
</feature>
<evidence type="ECO:0000256" key="3">
    <source>
        <dbReference type="ARBA" id="ARBA00022449"/>
    </source>
</evidence>
<feature type="transmembrane region" description="Helical" evidence="11">
    <location>
        <begin position="102"/>
        <end position="123"/>
    </location>
</feature>
<feature type="transmembrane region" description="Helical" evidence="11">
    <location>
        <begin position="557"/>
        <end position="577"/>
    </location>
</feature>
<feature type="transmembrane region" description="Helical" evidence="11">
    <location>
        <begin position="344"/>
        <end position="367"/>
    </location>
</feature>
<feature type="transmembrane region" description="Helical" evidence="11">
    <location>
        <begin position="464"/>
        <end position="482"/>
    </location>
</feature>
<keyword evidence="2" id="KW-0813">Transport</keyword>
<dbReference type="EMBL" id="VWRR01000007">
    <property type="protein sequence ID" value="KAF6003211.1"/>
    <property type="molecule type" value="Genomic_DNA"/>
</dbReference>
<evidence type="ECO:0000256" key="5">
    <source>
        <dbReference type="ARBA" id="ARBA00022692"/>
    </source>
</evidence>
<evidence type="ECO:0000313" key="13">
    <source>
        <dbReference type="EMBL" id="KAF6003211.1"/>
    </source>
</evidence>
<dbReference type="InterPro" id="IPR038770">
    <property type="entry name" value="Na+/solute_symporter_sf"/>
</dbReference>
<feature type="transmembrane region" description="Helical" evidence="11">
    <location>
        <begin position="283"/>
        <end position="306"/>
    </location>
</feature>
<feature type="domain" description="RCK N-terminal" evidence="12">
    <location>
        <begin position="601"/>
        <end position="718"/>
    </location>
</feature>
<dbReference type="Gene3D" id="3.40.50.720">
    <property type="entry name" value="NAD(P)-binding Rossmann-like Domain"/>
    <property type="match status" value="1"/>
</dbReference>
<keyword evidence="8" id="KW-0406">Ion transport</keyword>
<keyword evidence="4" id="KW-0633">Potassium transport</keyword>
<dbReference type="GO" id="GO:0012505">
    <property type="term" value="C:endomembrane system"/>
    <property type="evidence" value="ECO:0007669"/>
    <property type="project" value="UniProtKB-SubCell"/>
</dbReference>
<keyword evidence="14" id="KW-1185">Reference proteome</keyword>
<dbReference type="FunFam" id="3.40.50.720:FF:000036">
    <property type="entry name" value="Glutathione-regulated potassium-efflux system protein KefB"/>
    <property type="match status" value="1"/>
</dbReference>
<evidence type="ECO:0000313" key="14">
    <source>
        <dbReference type="Proteomes" id="UP000530660"/>
    </source>
</evidence>
<dbReference type="AlphaFoldDB" id="A0A7J7ILN9"/>
<dbReference type="OrthoDB" id="4834at2759"/>
<dbReference type="GO" id="GO:1902600">
    <property type="term" value="P:proton transmembrane transport"/>
    <property type="evidence" value="ECO:0007669"/>
    <property type="project" value="InterPro"/>
</dbReference>
<dbReference type="Gene3D" id="1.20.1530.20">
    <property type="match status" value="1"/>
</dbReference>
<feature type="transmembrane region" description="Helical" evidence="11">
    <location>
        <begin position="494"/>
        <end position="515"/>
    </location>
</feature>
<dbReference type="GO" id="GO:0015297">
    <property type="term" value="F:antiporter activity"/>
    <property type="evidence" value="ECO:0007669"/>
    <property type="project" value="UniProtKB-KW"/>
</dbReference>
<evidence type="ECO:0000256" key="1">
    <source>
        <dbReference type="ARBA" id="ARBA00004127"/>
    </source>
</evidence>
<evidence type="ECO:0000256" key="6">
    <source>
        <dbReference type="ARBA" id="ARBA00022958"/>
    </source>
</evidence>
<dbReference type="GO" id="GO:0016020">
    <property type="term" value="C:membrane"/>
    <property type="evidence" value="ECO:0007669"/>
    <property type="project" value="InterPro"/>
</dbReference>
<dbReference type="GO" id="GO:0006813">
    <property type="term" value="P:potassium ion transport"/>
    <property type="evidence" value="ECO:0007669"/>
    <property type="project" value="UniProtKB-KW"/>
</dbReference>
<keyword evidence="7 11" id="KW-1133">Transmembrane helix</keyword>
<dbReference type="Pfam" id="PF00999">
    <property type="entry name" value="Na_H_Exchanger"/>
    <property type="match status" value="1"/>
</dbReference>
<evidence type="ECO:0000256" key="2">
    <source>
        <dbReference type="ARBA" id="ARBA00022448"/>
    </source>
</evidence>
<dbReference type="InterPro" id="IPR036291">
    <property type="entry name" value="NAD(P)-bd_dom_sf"/>
</dbReference>
<evidence type="ECO:0000259" key="12">
    <source>
        <dbReference type="PROSITE" id="PS51201"/>
    </source>
</evidence>
<proteinExistence type="predicted"/>
<dbReference type="Pfam" id="PF02254">
    <property type="entry name" value="TrkA_N"/>
    <property type="match status" value="1"/>
</dbReference>
<evidence type="ECO:0000256" key="4">
    <source>
        <dbReference type="ARBA" id="ARBA00022538"/>
    </source>
</evidence>